<keyword evidence="3" id="KW-1185">Reference proteome</keyword>
<comment type="caution">
    <text evidence="2">The sequence shown here is derived from an EMBL/GenBank/DDBJ whole genome shotgun (WGS) entry which is preliminary data.</text>
</comment>
<dbReference type="InterPro" id="IPR011990">
    <property type="entry name" value="TPR-like_helical_dom_sf"/>
</dbReference>
<feature type="domain" description="Prolyl 4-hydroxylase peptide-substrate-binding" evidence="1">
    <location>
        <begin position="7"/>
        <end position="61"/>
    </location>
</feature>
<reference evidence="2" key="1">
    <citation type="journal article" date="2019" name="bioRxiv">
        <title>The Genome of the Zebra Mussel, Dreissena polymorpha: A Resource for Invasive Species Research.</title>
        <authorList>
            <person name="McCartney M.A."/>
            <person name="Auch B."/>
            <person name="Kono T."/>
            <person name="Mallez S."/>
            <person name="Zhang Y."/>
            <person name="Obille A."/>
            <person name="Becker A."/>
            <person name="Abrahante J.E."/>
            <person name="Garbe J."/>
            <person name="Badalamenti J.P."/>
            <person name="Herman A."/>
            <person name="Mangelson H."/>
            <person name="Liachko I."/>
            <person name="Sullivan S."/>
            <person name="Sone E.D."/>
            <person name="Koren S."/>
            <person name="Silverstein K.A.T."/>
            <person name="Beckman K.B."/>
            <person name="Gohl D.M."/>
        </authorList>
    </citation>
    <scope>NUCLEOTIDE SEQUENCE</scope>
    <source>
        <strain evidence="2">Duluth1</strain>
        <tissue evidence="2">Whole animal</tissue>
    </source>
</reference>
<dbReference type="AlphaFoldDB" id="A0A9D4LPX4"/>
<proteinExistence type="predicted"/>
<sequence>MAGLSVADCFEVGRQAYLGEDFYHTIMWMEEAYERSMLKPNVNETAGIILDYLQFAHYKVQVVMGY</sequence>
<dbReference type="EMBL" id="JAIWYP010000002">
    <property type="protein sequence ID" value="KAH3862523.1"/>
    <property type="molecule type" value="Genomic_DNA"/>
</dbReference>
<dbReference type="Gene3D" id="1.25.40.10">
    <property type="entry name" value="Tetratricopeptide repeat domain"/>
    <property type="match status" value="1"/>
</dbReference>
<protein>
    <recommendedName>
        <fullName evidence="1">Prolyl 4-hydroxylase peptide-substrate-binding domain-containing protein</fullName>
    </recommendedName>
</protein>
<name>A0A9D4LPX4_DREPO</name>
<dbReference type="Pfam" id="PF23558">
    <property type="entry name" value="TPR_P4H"/>
    <property type="match status" value="1"/>
</dbReference>
<gene>
    <name evidence="2" type="ORF">DPMN_025490</name>
</gene>
<dbReference type="InterPro" id="IPR059068">
    <property type="entry name" value="TPR_P4H"/>
</dbReference>
<organism evidence="2 3">
    <name type="scientific">Dreissena polymorpha</name>
    <name type="common">Zebra mussel</name>
    <name type="synonym">Mytilus polymorpha</name>
    <dbReference type="NCBI Taxonomy" id="45954"/>
    <lineage>
        <taxon>Eukaryota</taxon>
        <taxon>Metazoa</taxon>
        <taxon>Spiralia</taxon>
        <taxon>Lophotrochozoa</taxon>
        <taxon>Mollusca</taxon>
        <taxon>Bivalvia</taxon>
        <taxon>Autobranchia</taxon>
        <taxon>Heteroconchia</taxon>
        <taxon>Euheterodonta</taxon>
        <taxon>Imparidentia</taxon>
        <taxon>Neoheterodontei</taxon>
        <taxon>Myida</taxon>
        <taxon>Dreissenoidea</taxon>
        <taxon>Dreissenidae</taxon>
        <taxon>Dreissena</taxon>
    </lineage>
</organism>
<evidence type="ECO:0000313" key="3">
    <source>
        <dbReference type="Proteomes" id="UP000828390"/>
    </source>
</evidence>
<evidence type="ECO:0000259" key="1">
    <source>
        <dbReference type="Pfam" id="PF23558"/>
    </source>
</evidence>
<reference evidence="2" key="2">
    <citation type="submission" date="2020-11" db="EMBL/GenBank/DDBJ databases">
        <authorList>
            <person name="McCartney M.A."/>
            <person name="Auch B."/>
            <person name="Kono T."/>
            <person name="Mallez S."/>
            <person name="Becker A."/>
            <person name="Gohl D.M."/>
            <person name="Silverstein K.A.T."/>
            <person name="Koren S."/>
            <person name="Bechman K.B."/>
            <person name="Herman A."/>
            <person name="Abrahante J.E."/>
            <person name="Garbe J."/>
        </authorList>
    </citation>
    <scope>NUCLEOTIDE SEQUENCE</scope>
    <source>
        <strain evidence="2">Duluth1</strain>
        <tissue evidence="2">Whole animal</tissue>
    </source>
</reference>
<evidence type="ECO:0000313" key="2">
    <source>
        <dbReference type="EMBL" id="KAH3862523.1"/>
    </source>
</evidence>
<accession>A0A9D4LPX4</accession>
<dbReference type="Proteomes" id="UP000828390">
    <property type="component" value="Unassembled WGS sequence"/>
</dbReference>